<keyword evidence="8" id="KW-1185">Reference proteome</keyword>
<dbReference type="Proteomes" id="UP001476950">
    <property type="component" value="Unassembled WGS sequence"/>
</dbReference>
<keyword evidence="7" id="KW-0378">Hydrolase</keyword>
<feature type="transmembrane region" description="Helical" evidence="5">
    <location>
        <begin position="90"/>
        <end position="109"/>
    </location>
</feature>
<feature type="transmembrane region" description="Helical" evidence="5">
    <location>
        <begin position="50"/>
        <end position="70"/>
    </location>
</feature>
<keyword evidence="7" id="KW-0645">Protease</keyword>
<keyword evidence="2 5" id="KW-0812">Transmembrane</keyword>
<reference evidence="7 8" key="1">
    <citation type="submission" date="2022-04" db="EMBL/GenBank/DDBJ databases">
        <title>Positive selection, recombination, and allopatry shape intraspecific diversity of widespread and dominant cyanobacteria.</title>
        <authorList>
            <person name="Wei J."/>
            <person name="Shu W."/>
            <person name="Hu C."/>
        </authorList>
    </citation>
    <scope>NUCLEOTIDE SEQUENCE [LARGE SCALE GENOMIC DNA]</scope>
    <source>
        <strain evidence="7 8">AS-A4</strain>
    </source>
</reference>
<evidence type="ECO:0000256" key="3">
    <source>
        <dbReference type="ARBA" id="ARBA00022989"/>
    </source>
</evidence>
<feature type="transmembrane region" description="Helical" evidence="5">
    <location>
        <begin position="12"/>
        <end position="30"/>
    </location>
</feature>
<evidence type="ECO:0000313" key="8">
    <source>
        <dbReference type="Proteomes" id="UP001476950"/>
    </source>
</evidence>
<comment type="subcellular location">
    <subcellularLocation>
        <location evidence="1">Membrane</location>
        <topology evidence="1">Multi-pass membrane protein</topology>
    </subcellularLocation>
</comment>
<keyword evidence="4 5" id="KW-0472">Membrane</keyword>
<evidence type="ECO:0000256" key="5">
    <source>
        <dbReference type="SAM" id="Phobius"/>
    </source>
</evidence>
<proteinExistence type="predicted"/>
<dbReference type="SUPFAM" id="SSF144091">
    <property type="entry name" value="Rhomboid-like"/>
    <property type="match status" value="1"/>
</dbReference>
<feature type="domain" description="Peptidase S54 rhomboid" evidence="6">
    <location>
        <begin position="55"/>
        <end position="186"/>
    </location>
</feature>
<dbReference type="InterPro" id="IPR035952">
    <property type="entry name" value="Rhomboid-like_sf"/>
</dbReference>
<protein>
    <submittedName>
        <fullName evidence="7">Rhomboid family intramembrane serine protease</fullName>
    </submittedName>
</protein>
<dbReference type="InterPro" id="IPR022764">
    <property type="entry name" value="Peptidase_S54_rhomboid_dom"/>
</dbReference>
<dbReference type="RefSeq" id="WP_190452248.1">
    <property type="nucleotide sequence ID" value="NZ_JAMPLM010000012.1"/>
</dbReference>
<feature type="transmembrane region" description="Helical" evidence="5">
    <location>
        <begin position="140"/>
        <end position="160"/>
    </location>
</feature>
<dbReference type="EMBL" id="JAMPLM010000012">
    <property type="protein sequence ID" value="MEP1059751.1"/>
    <property type="molecule type" value="Genomic_DNA"/>
</dbReference>
<keyword evidence="3 5" id="KW-1133">Transmembrane helix</keyword>
<dbReference type="Pfam" id="PF01694">
    <property type="entry name" value="Rhomboid"/>
    <property type="match status" value="1"/>
</dbReference>
<name>A0ABV0KKH7_9CYAN</name>
<dbReference type="Gene3D" id="1.20.1540.10">
    <property type="entry name" value="Rhomboid-like"/>
    <property type="match status" value="1"/>
</dbReference>
<dbReference type="GO" id="GO:0008233">
    <property type="term" value="F:peptidase activity"/>
    <property type="evidence" value="ECO:0007669"/>
    <property type="project" value="UniProtKB-KW"/>
</dbReference>
<sequence>MPFSLSASDVATQAKIIGGLLTLMWALEFVDQVLLRRRLDRFGIAPRTQIGLRGILFAPLLHGTWQHLMANTLPFAVLGWLTLLRGVTEFTIATAVIWLVSGAGVWLFAAPRTMHIGASSIIFGYFGFLLSRSYFEQELFSAVISVVVALLYGPLIWGILPSRRRGISWQGHLFGFVGGILTARYLPELRQWFATF</sequence>
<evidence type="ECO:0000256" key="4">
    <source>
        <dbReference type="ARBA" id="ARBA00023136"/>
    </source>
</evidence>
<organism evidence="7 8">
    <name type="scientific">Stenomitos frigidus AS-A4</name>
    <dbReference type="NCBI Taxonomy" id="2933935"/>
    <lineage>
        <taxon>Bacteria</taxon>
        <taxon>Bacillati</taxon>
        <taxon>Cyanobacteriota</taxon>
        <taxon>Cyanophyceae</taxon>
        <taxon>Leptolyngbyales</taxon>
        <taxon>Leptolyngbyaceae</taxon>
        <taxon>Stenomitos</taxon>
    </lineage>
</organism>
<evidence type="ECO:0000313" key="7">
    <source>
        <dbReference type="EMBL" id="MEP1059751.1"/>
    </source>
</evidence>
<accession>A0ABV0KKH7</accession>
<evidence type="ECO:0000256" key="2">
    <source>
        <dbReference type="ARBA" id="ARBA00022692"/>
    </source>
</evidence>
<evidence type="ECO:0000256" key="1">
    <source>
        <dbReference type="ARBA" id="ARBA00004141"/>
    </source>
</evidence>
<dbReference type="GO" id="GO:0006508">
    <property type="term" value="P:proteolysis"/>
    <property type="evidence" value="ECO:0007669"/>
    <property type="project" value="UniProtKB-KW"/>
</dbReference>
<gene>
    <name evidence="7" type="ORF">NDI38_15015</name>
</gene>
<evidence type="ECO:0000259" key="6">
    <source>
        <dbReference type="Pfam" id="PF01694"/>
    </source>
</evidence>
<feature type="transmembrane region" description="Helical" evidence="5">
    <location>
        <begin position="116"/>
        <end position="134"/>
    </location>
</feature>
<comment type="caution">
    <text evidence="7">The sequence shown here is derived from an EMBL/GenBank/DDBJ whole genome shotgun (WGS) entry which is preliminary data.</text>
</comment>